<evidence type="ECO:0000256" key="3">
    <source>
        <dbReference type="ARBA" id="ARBA00023125"/>
    </source>
</evidence>
<gene>
    <name evidence="6" type="ORF">TP2_14400</name>
</gene>
<evidence type="ECO:0000313" key="7">
    <source>
        <dbReference type="Proteomes" id="UP000027432"/>
    </source>
</evidence>
<comment type="caution">
    <text evidence="6">The sequence shown here is derived from an EMBL/GenBank/DDBJ whole genome shotgun (WGS) entry which is preliminary data.</text>
</comment>
<dbReference type="InterPro" id="IPR036388">
    <property type="entry name" value="WH-like_DNA-bd_sf"/>
</dbReference>
<organism evidence="6 7">
    <name type="scientific">Thioclava pacifica DSM 10166</name>
    <dbReference type="NCBI Taxonomy" id="1353537"/>
    <lineage>
        <taxon>Bacteria</taxon>
        <taxon>Pseudomonadati</taxon>
        <taxon>Pseudomonadota</taxon>
        <taxon>Alphaproteobacteria</taxon>
        <taxon>Rhodobacterales</taxon>
        <taxon>Paracoccaceae</taxon>
        <taxon>Thioclava</taxon>
    </lineage>
</organism>
<keyword evidence="4" id="KW-0804">Transcription</keyword>
<proteinExistence type="inferred from homology"/>
<keyword evidence="2" id="KW-0805">Transcription regulation</keyword>
<dbReference type="PANTHER" id="PTHR30126">
    <property type="entry name" value="HTH-TYPE TRANSCRIPTIONAL REGULATOR"/>
    <property type="match status" value="1"/>
</dbReference>
<evidence type="ECO:0000259" key="5">
    <source>
        <dbReference type="PROSITE" id="PS50931"/>
    </source>
</evidence>
<dbReference type="Pfam" id="PF03466">
    <property type="entry name" value="LysR_substrate"/>
    <property type="match status" value="1"/>
</dbReference>
<dbReference type="PRINTS" id="PR00039">
    <property type="entry name" value="HTHLYSR"/>
</dbReference>
<dbReference type="AlphaFoldDB" id="A0A074J4H4"/>
<dbReference type="RefSeq" id="WP_051692805.1">
    <property type="nucleotide sequence ID" value="NZ_AUND01000041.1"/>
</dbReference>
<feature type="domain" description="HTH lysR-type" evidence="5">
    <location>
        <begin position="6"/>
        <end position="63"/>
    </location>
</feature>
<dbReference type="InterPro" id="IPR000847">
    <property type="entry name" value="LysR_HTH_N"/>
</dbReference>
<dbReference type="Gene3D" id="1.10.10.10">
    <property type="entry name" value="Winged helix-like DNA-binding domain superfamily/Winged helix DNA-binding domain"/>
    <property type="match status" value="1"/>
</dbReference>
<dbReference type="Pfam" id="PF00126">
    <property type="entry name" value="HTH_1"/>
    <property type="match status" value="1"/>
</dbReference>
<evidence type="ECO:0000313" key="6">
    <source>
        <dbReference type="EMBL" id="KEO50815.1"/>
    </source>
</evidence>
<dbReference type="Gene3D" id="3.40.190.10">
    <property type="entry name" value="Periplasmic binding protein-like II"/>
    <property type="match status" value="2"/>
</dbReference>
<dbReference type="CDD" id="cd05466">
    <property type="entry name" value="PBP2_LTTR_substrate"/>
    <property type="match status" value="1"/>
</dbReference>
<reference evidence="6 7" key="1">
    <citation type="submission" date="2013-07" db="EMBL/GenBank/DDBJ databases">
        <title>Thioclava pacifica DSM 10166 Genome Sequencing.</title>
        <authorList>
            <person name="Lai Q."/>
            <person name="Shao Z."/>
        </authorList>
    </citation>
    <scope>NUCLEOTIDE SEQUENCE [LARGE SCALE GENOMIC DNA]</scope>
    <source>
        <strain evidence="6 7">DSM 10166</strain>
    </source>
</reference>
<name>A0A074J4H4_9RHOB</name>
<evidence type="ECO:0000256" key="4">
    <source>
        <dbReference type="ARBA" id="ARBA00023163"/>
    </source>
</evidence>
<dbReference type="PANTHER" id="PTHR30126:SF98">
    <property type="entry name" value="HTH-TYPE TRANSCRIPTIONAL ACTIVATOR BAUR"/>
    <property type="match status" value="1"/>
</dbReference>
<sequence length="306" mass="34021">MQLAGTDLRLLRVFDAVVRHRGFAAAQAELNVSQSTISTQITALEDRLGVTLCRRGRAGFRLTQKGEIVHAAVIRLLAATEEFVSETAALRGTLSGTLRVGLVDHVVTDPNFRLPQAIAALERRARSLRFELAQGSPQEFQTRVLEGSLHLAIGSFPHKVAGLHYQKLYEEENFLYCAPGHPLWAVPDAALTPEFVSSMRAVGRSYWRDDHWNNRDFPHTTAVAQGLEQQLVMILSGAFIGYMPDHSARRWVEAGRLRAILPERFLYRCPFEAVTRPDAEASPLAQAMRAELQALYASDAEKSDSC</sequence>
<dbReference type="GO" id="GO:0000976">
    <property type="term" value="F:transcription cis-regulatory region binding"/>
    <property type="evidence" value="ECO:0007669"/>
    <property type="project" value="TreeGrafter"/>
</dbReference>
<dbReference type="GO" id="GO:0003700">
    <property type="term" value="F:DNA-binding transcription factor activity"/>
    <property type="evidence" value="ECO:0007669"/>
    <property type="project" value="InterPro"/>
</dbReference>
<dbReference type="eggNOG" id="COG0583">
    <property type="taxonomic scope" value="Bacteria"/>
</dbReference>
<dbReference type="InterPro" id="IPR036390">
    <property type="entry name" value="WH_DNA-bd_sf"/>
</dbReference>
<evidence type="ECO:0000256" key="1">
    <source>
        <dbReference type="ARBA" id="ARBA00009437"/>
    </source>
</evidence>
<evidence type="ECO:0000256" key="2">
    <source>
        <dbReference type="ARBA" id="ARBA00023015"/>
    </source>
</evidence>
<keyword evidence="7" id="KW-1185">Reference proteome</keyword>
<keyword evidence="3" id="KW-0238">DNA-binding</keyword>
<protein>
    <recommendedName>
        <fullName evidence="5">HTH lysR-type domain-containing protein</fullName>
    </recommendedName>
</protein>
<dbReference type="SUPFAM" id="SSF53850">
    <property type="entry name" value="Periplasmic binding protein-like II"/>
    <property type="match status" value="1"/>
</dbReference>
<dbReference type="InterPro" id="IPR005119">
    <property type="entry name" value="LysR_subst-bd"/>
</dbReference>
<dbReference type="SUPFAM" id="SSF46785">
    <property type="entry name" value="Winged helix' DNA-binding domain"/>
    <property type="match status" value="1"/>
</dbReference>
<dbReference type="PROSITE" id="PS50931">
    <property type="entry name" value="HTH_LYSR"/>
    <property type="match status" value="1"/>
</dbReference>
<dbReference type="Proteomes" id="UP000027432">
    <property type="component" value="Unassembled WGS sequence"/>
</dbReference>
<accession>A0A074J4H4</accession>
<dbReference type="EMBL" id="AUND01000041">
    <property type="protein sequence ID" value="KEO50815.1"/>
    <property type="molecule type" value="Genomic_DNA"/>
</dbReference>
<comment type="similarity">
    <text evidence="1">Belongs to the LysR transcriptional regulatory family.</text>
</comment>
<dbReference type="STRING" id="1353537.TP2_14400"/>
<dbReference type="OrthoDB" id="7506954at2"/>